<evidence type="ECO:0000256" key="1">
    <source>
        <dbReference type="ARBA" id="ARBA00000707"/>
    </source>
</evidence>
<dbReference type="PROSITE" id="PS50802">
    <property type="entry name" value="OTU"/>
    <property type="match status" value="1"/>
</dbReference>
<feature type="domain" description="OTU" evidence="4">
    <location>
        <begin position="16"/>
        <end position="148"/>
    </location>
</feature>
<dbReference type="SUPFAM" id="SSF54001">
    <property type="entry name" value="Cysteine proteinases"/>
    <property type="match status" value="1"/>
</dbReference>
<dbReference type="Gene3D" id="3.90.70.80">
    <property type="match status" value="1"/>
</dbReference>
<dbReference type="InterPro" id="IPR038765">
    <property type="entry name" value="Papain-like_cys_pep_sf"/>
</dbReference>
<evidence type="ECO:0000256" key="3">
    <source>
        <dbReference type="RuleBase" id="RU367104"/>
    </source>
</evidence>
<dbReference type="GO" id="GO:0005829">
    <property type="term" value="C:cytosol"/>
    <property type="evidence" value="ECO:0007669"/>
    <property type="project" value="TreeGrafter"/>
</dbReference>
<dbReference type="CDD" id="cd22757">
    <property type="entry name" value="OTU_P87_VP80-like"/>
    <property type="match status" value="1"/>
</dbReference>
<evidence type="ECO:0000256" key="2">
    <source>
        <dbReference type="ARBA" id="ARBA00022801"/>
    </source>
</evidence>
<dbReference type="GO" id="GO:0016579">
    <property type="term" value="P:protein deubiquitination"/>
    <property type="evidence" value="ECO:0007669"/>
    <property type="project" value="TreeGrafter"/>
</dbReference>
<keyword evidence="3" id="KW-0788">Thiol protease</keyword>
<keyword evidence="2 3" id="KW-0378">Hydrolase</keyword>
<evidence type="ECO:0000313" key="5">
    <source>
        <dbReference type="EMBL" id="MBY81704.1"/>
    </source>
</evidence>
<dbReference type="Pfam" id="PF02338">
    <property type="entry name" value="OTU"/>
    <property type="match status" value="1"/>
</dbReference>
<keyword evidence="3" id="KW-0645">Protease</keyword>
<organism evidence="5">
    <name type="scientific">Sipha flava</name>
    <name type="common">yellow sugarcane aphid</name>
    <dbReference type="NCBI Taxonomy" id="143950"/>
    <lineage>
        <taxon>Eukaryota</taxon>
        <taxon>Metazoa</taxon>
        <taxon>Ecdysozoa</taxon>
        <taxon>Arthropoda</taxon>
        <taxon>Hexapoda</taxon>
        <taxon>Insecta</taxon>
        <taxon>Pterygota</taxon>
        <taxon>Neoptera</taxon>
        <taxon>Paraneoptera</taxon>
        <taxon>Hemiptera</taxon>
        <taxon>Sternorrhyncha</taxon>
        <taxon>Aphidomorpha</taxon>
        <taxon>Aphidoidea</taxon>
        <taxon>Aphididae</taxon>
        <taxon>Sipha</taxon>
    </lineage>
</organism>
<dbReference type="PANTHER" id="PTHR13312">
    <property type="entry name" value="HIV-INDUCED PROTEIN-7-LIKE PROTEASE"/>
    <property type="match status" value="1"/>
</dbReference>
<name>A0A2S2QVG2_9HEMI</name>
<dbReference type="GO" id="GO:0036503">
    <property type="term" value="P:ERAD pathway"/>
    <property type="evidence" value="ECO:0007669"/>
    <property type="project" value="TreeGrafter"/>
</dbReference>
<proteinExistence type="predicted"/>
<protein>
    <recommendedName>
        <fullName evidence="3">Ubiquitin thioesterase OTU</fullName>
        <ecNumber evidence="3">3.4.19.12</ecNumber>
    </recommendedName>
</protein>
<reference evidence="5" key="1">
    <citation type="submission" date="2018-04" db="EMBL/GenBank/DDBJ databases">
        <title>Transcriptome assembly of Sipha flava.</title>
        <authorList>
            <person name="Scully E.D."/>
            <person name="Geib S.M."/>
            <person name="Palmer N.A."/>
            <person name="Koch K."/>
            <person name="Bradshaw J."/>
            <person name="Heng-Moss T."/>
            <person name="Sarath G."/>
        </authorList>
    </citation>
    <scope>NUCLEOTIDE SEQUENCE</scope>
</reference>
<dbReference type="EC" id="3.4.19.12" evidence="3"/>
<evidence type="ECO:0000259" key="4">
    <source>
        <dbReference type="PROSITE" id="PS50802"/>
    </source>
</evidence>
<sequence>MSRSIELLVGDTFTLHRIIPMPPDGSCLFHSFAFYLFDYSNIQQTNRLRETIVDYVCRNWENLSVYTSAQNGDPYCSVEEYRASMLSSTTYGATSELKAAVDLYNIKIEVYHQDGVLLGLFGEERYPTKRLLFTRNLSSGHYDVCIPVEHDINDASISPDTLQENESCII</sequence>
<comment type="catalytic activity">
    <reaction evidence="1 3">
        <text>Thiol-dependent hydrolysis of ester, thioester, amide, peptide and isopeptide bonds formed by the C-terminal Gly of ubiquitin (a 76-residue protein attached to proteins as an intracellular targeting signal).</text>
        <dbReference type="EC" id="3.4.19.12"/>
    </reaction>
</comment>
<dbReference type="EMBL" id="GGMS01012501">
    <property type="protein sequence ID" value="MBY81704.1"/>
    <property type="molecule type" value="Transcribed_RNA"/>
</dbReference>
<dbReference type="AlphaFoldDB" id="A0A2S2QVG2"/>
<dbReference type="GO" id="GO:0004843">
    <property type="term" value="F:cysteine-type deubiquitinase activity"/>
    <property type="evidence" value="ECO:0007669"/>
    <property type="project" value="UniProtKB-UniRule"/>
</dbReference>
<dbReference type="GO" id="GO:0005634">
    <property type="term" value="C:nucleus"/>
    <property type="evidence" value="ECO:0007669"/>
    <property type="project" value="TreeGrafter"/>
</dbReference>
<gene>
    <name evidence="5" type="ORF">g.59410</name>
</gene>
<keyword evidence="3" id="KW-0833">Ubl conjugation pathway</keyword>
<comment type="subcellular location">
    <subcellularLocation>
        <location evidence="3">Cytoplasm</location>
    </subcellularLocation>
</comment>
<keyword evidence="3" id="KW-0963">Cytoplasm</keyword>
<comment type="function">
    <text evidence="3">Hydrolase that can remove conjugated ubiquitin from proteins and may therefore play an important regulatory role at the level of protein turnover by preventing degradation.</text>
</comment>
<accession>A0A2S2QVG2</accession>
<dbReference type="InterPro" id="IPR003323">
    <property type="entry name" value="OTU_dom"/>
</dbReference>
<dbReference type="GO" id="GO:0030968">
    <property type="term" value="P:endoplasmic reticulum unfolded protein response"/>
    <property type="evidence" value="ECO:0007669"/>
    <property type="project" value="TreeGrafter"/>
</dbReference>
<dbReference type="PANTHER" id="PTHR13312:SF0">
    <property type="entry name" value="UBIQUITIN THIOESTERASE OTU1"/>
    <property type="match status" value="1"/>
</dbReference>